<protein>
    <submittedName>
        <fullName evidence="1">Uncharacterized protein</fullName>
    </submittedName>
</protein>
<proteinExistence type="predicted"/>
<accession>A0A8H5ZAJ2</accession>
<comment type="caution">
    <text evidence="1">The sequence shown here is derived from an EMBL/GenBank/DDBJ whole genome shotgun (WGS) entry which is preliminary data.</text>
</comment>
<gene>
    <name evidence="1" type="ORF">GGP41_009649</name>
</gene>
<reference evidence="1" key="1">
    <citation type="submission" date="2019-11" db="EMBL/GenBank/DDBJ databases">
        <title>Bipolaris sorokiniana Genome sequencing.</title>
        <authorList>
            <person name="Wang H."/>
        </authorList>
    </citation>
    <scope>NUCLEOTIDE SEQUENCE</scope>
</reference>
<evidence type="ECO:0000313" key="2">
    <source>
        <dbReference type="Proteomes" id="UP000624244"/>
    </source>
</evidence>
<organism evidence="1 2">
    <name type="scientific">Cochliobolus sativus</name>
    <name type="common">Common root rot and spot blotch fungus</name>
    <name type="synonym">Bipolaris sorokiniana</name>
    <dbReference type="NCBI Taxonomy" id="45130"/>
    <lineage>
        <taxon>Eukaryota</taxon>
        <taxon>Fungi</taxon>
        <taxon>Dikarya</taxon>
        <taxon>Ascomycota</taxon>
        <taxon>Pezizomycotina</taxon>
        <taxon>Dothideomycetes</taxon>
        <taxon>Pleosporomycetidae</taxon>
        <taxon>Pleosporales</taxon>
        <taxon>Pleosporineae</taxon>
        <taxon>Pleosporaceae</taxon>
        <taxon>Bipolaris</taxon>
    </lineage>
</organism>
<dbReference type="EMBL" id="WNKQ01000018">
    <property type="protein sequence ID" value="KAF5845815.1"/>
    <property type="molecule type" value="Genomic_DNA"/>
</dbReference>
<sequence length="77" mass="8086">MDVAAKPHSLYSDQQLPSVISNFATITALHPTKPFSAPLQIKRPMAPEGFATSVGKALAQLADNLGLASYFSLAQGS</sequence>
<name>A0A8H5ZAJ2_COCSA</name>
<dbReference type="AlphaFoldDB" id="A0A8H5ZAJ2"/>
<evidence type="ECO:0000313" key="1">
    <source>
        <dbReference type="EMBL" id="KAF5845815.1"/>
    </source>
</evidence>
<dbReference type="Proteomes" id="UP000624244">
    <property type="component" value="Unassembled WGS sequence"/>
</dbReference>